<dbReference type="AlphaFoldDB" id="A0A9X2S3L0"/>
<gene>
    <name evidence="1" type="ORF">NSA23_01865</name>
</gene>
<dbReference type="OrthoDB" id="1708198at2"/>
<evidence type="ECO:0000313" key="1">
    <source>
        <dbReference type="EMBL" id="MCR2042855.1"/>
    </source>
</evidence>
<name>A0A9X2S3L0_9FIRM</name>
<dbReference type="EMBL" id="JANJZL010000001">
    <property type="protein sequence ID" value="MCR2042855.1"/>
    <property type="molecule type" value="Genomic_DNA"/>
</dbReference>
<reference evidence="1" key="1">
    <citation type="submission" date="2022-07" db="EMBL/GenBank/DDBJ databases">
        <title>Enhanced cultured diversity of the mouse gut microbiota enables custom-made synthetic communities.</title>
        <authorList>
            <person name="Afrizal A."/>
        </authorList>
    </citation>
    <scope>NUCLEOTIDE SEQUENCE</scope>
    <source>
        <strain evidence="1">DSM 29482</strain>
    </source>
</reference>
<comment type="caution">
    <text evidence="1">The sequence shown here is derived from an EMBL/GenBank/DDBJ whole genome shotgun (WGS) entry which is preliminary data.</text>
</comment>
<proteinExistence type="predicted"/>
<evidence type="ECO:0000313" key="2">
    <source>
        <dbReference type="Proteomes" id="UP001142078"/>
    </source>
</evidence>
<dbReference type="Proteomes" id="UP001142078">
    <property type="component" value="Unassembled WGS sequence"/>
</dbReference>
<keyword evidence="2" id="KW-1185">Reference proteome</keyword>
<accession>A0A9X2S3L0</accession>
<dbReference type="RefSeq" id="WP_042681563.1">
    <property type="nucleotide sequence ID" value="NZ_CABKTM010000043.1"/>
</dbReference>
<organism evidence="1 2">
    <name type="scientific">Anaerosalibacter massiliensis</name>
    <dbReference type="NCBI Taxonomy" id="1347392"/>
    <lineage>
        <taxon>Bacteria</taxon>
        <taxon>Bacillati</taxon>
        <taxon>Bacillota</taxon>
        <taxon>Tissierellia</taxon>
        <taxon>Tissierellales</taxon>
        <taxon>Sporanaerobacteraceae</taxon>
        <taxon>Anaerosalibacter</taxon>
    </lineage>
</organism>
<protein>
    <submittedName>
        <fullName evidence="1">Uncharacterized protein</fullName>
    </submittedName>
</protein>
<sequence>MKCKFCNTTEIIKINKPENVKFQCEENHIWFENYKDQGGTHERPETYELNLEDVLFPKEKKLYKKVLNDINKNQNFYTNSSPEEITSHLINDCNFNEEEIYKLFKKISKFSKS</sequence>